<feature type="chain" id="PRO_5046232488" evidence="1">
    <location>
        <begin position="21"/>
        <end position="115"/>
    </location>
</feature>
<dbReference type="Proteomes" id="UP001143362">
    <property type="component" value="Unassembled WGS sequence"/>
</dbReference>
<dbReference type="PROSITE" id="PS51257">
    <property type="entry name" value="PROKAR_LIPOPROTEIN"/>
    <property type="match status" value="1"/>
</dbReference>
<organism evidence="2 3">
    <name type="scientific">Candidatus Litorirhabdus singularis</name>
    <dbReference type="NCBI Taxonomy" id="2518993"/>
    <lineage>
        <taxon>Bacteria</taxon>
        <taxon>Pseudomonadati</taxon>
        <taxon>Pseudomonadota</taxon>
        <taxon>Gammaproteobacteria</taxon>
        <taxon>Cellvibrionales</taxon>
        <taxon>Halieaceae</taxon>
        <taxon>Candidatus Litorirhabdus</taxon>
    </lineage>
</organism>
<reference evidence="2" key="1">
    <citation type="submission" date="2019-02" db="EMBL/GenBank/DDBJ databases">
        <authorList>
            <person name="Li S.-H."/>
        </authorList>
    </citation>
    <scope>NUCLEOTIDE SEQUENCE</scope>
    <source>
        <strain evidence="2">IMCC14734</strain>
    </source>
</reference>
<comment type="caution">
    <text evidence="2">The sequence shown here is derived from an EMBL/GenBank/DDBJ whole genome shotgun (WGS) entry which is preliminary data.</text>
</comment>
<keyword evidence="3" id="KW-1185">Reference proteome</keyword>
<dbReference type="EMBL" id="SHNN01000002">
    <property type="protein sequence ID" value="MCX2982001.1"/>
    <property type="molecule type" value="Genomic_DNA"/>
</dbReference>
<evidence type="ECO:0000313" key="3">
    <source>
        <dbReference type="Proteomes" id="UP001143362"/>
    </source>
</evidence>
<proteinExistence type="predicted"/>
<gene>
    <name evidence="2" type="ORF">EYC98_14150</name>
</gene>
<keyword evidence="1" id="KW-0732">Signal</keyword>
<name>A0ABT3TI41_9GAMM</name>
<evidence type="ECO:0000256" key="1">
    <source>
        <dbReference type="SAM" id="SignalP"/>
    </source>
</evidence>
<evidence type="ECO:0000313" key="2">
    <source>
        <dbReference type="EMBL" id="MCX2982001.1"/>
    </source>
</evidence>
<accession>A0ABT3TI41</accession>
<sequence>MGKVALALFLLALAGCQSHPQPIIDTKGVDMSRYESDLSDCQSYADQVRIEQGVAKGAVAGGAVGGATGAVLGDAGKGAGVGAISGAARSAQMGEREKSQVLKNCLRGRGYRVLN</sequence>
<protein>
    <submittedName>
        <fullName evidence="2">Glycine zipper family protein</fullName>
    </submittedName>
</protein>
<feature type="signal peptide" evidence="1">
    <location>
        <begin position="1"/>
        <end position="20"/>
    </location>
</feature>